<organism evidence="2 3">
    <name type="scientific">Halobacteriovorax vibrionivorans</name>
    <dbReference type="NCBI Taxonomy" id="2152716"/>
    <lineage>
        <taxon>Bacteria</taxon>
        <taxon>Pseudomonadati</taxon>
        <taxon>Bdellovibrionota</taxon>
        <taxon>Bacteriovoracia</taxon>
        <taxon>Bacteriovoracales</taxon>
        <taxon>Halobacteriovoraceae</taxon>
        <taxon>Halobacteriovorax</taxon>
    </lineage>
</organism>
<comment type="caution">
    <text evidence="2">The sequence shown here is derived from an EMBL/GenBank/DDBJ whole genome shotgun (WGS) entry which is preliminary data.</text>
</comment>
<dbReference type="InterPro" id="IPR003010">
    <property type="entry name" value="C-N_Hydrolase"/>
</dbReference>
<evidence type="ECO:0000313" key="2">
    <source>
        <dbReference type="EMBL" id="RZF22660.1"/>
    </source>
</evidence>
<accession>A0ABY0II90</accession>
<sequence length="268" mass="29914">MNELVVANIQVSSTLDYKSNLKKIKTYLTQAKEEGAQVAFLPECFYSISNGRAPSPYLVEWDNEHFDNIKQLAIDSGLFLIGGSVAFKTDKGILNKAINFDPQGNVISSYDKCHLFSCDITTVDEQGNTKHKKINEGDIYIAGNDPLIIDVLGWKIGIAICFDLRYPSFLQYYYDKKVDLITFASAFTVPTGMAHWHTLLRARAIEGQCYVVASAQTGENNPGIHTFGHSLVINPWGEVLSDLKELEGVSIKRLKKSKISETRSRVIL</sequence>
<evidence type="ECO:0000259" key="1">
    <source>
        <dbReference type="PROSITE" id="PS50263"/>
    </source>
</evidence>
<keyword evidence="3" id="KW-1185">Reference proteome</keyword>
<dbReference type="Gene3D" id="3.60.110.10">
    <property type="entry name" value="Carbon-nitrogen hydrolase"/>
    <property type="match status" value="1"/>
</dbReference>
<dbReference type="Pfam" id="PF00795">
    <property type="entry name" value="CN_hydrolase"/>
    <property type="match status" value="1"/>
</dbReference>
<dbReference type="SUPFAM" id="SSF56317">
    <property type="entry name" value="Carbon-nitrogen hydrolase"/>
    <property type="match status" value="1"/>
</dbReference>
<evidence type="ECO:0000313" key="3">
    <source>
        <dbReference type="Proteomes" id="UP000443582"/>
    </source>
</evidence>
<name>A0ABY0II90_9BACT</name>
<dbReference type="Proteomes" id="UP000443582">
    <property type="component" value="Unassembled WGS sequence"/>
</dbReference>
<dbReference type="PROSITE" id="PS50263">
    <property type="entry name" value="CN_HYDROLASE"/>
    <property type="match status" value="1"/>
</dbReference>
<gene>
    <name evidence="2" type="ORF">DAY19_02490</name>
</gene>
<reference evidence="3" key="1">
    <citation type="journal article" date="2019" name="Int. J. Syst. Evol. Microbiol.">
        <title>Halobacteriovorax valvorus sp. nov., a novel prokaryotic predator isolated from coastal seawater of China.</title>
        <authorList>
            <person name="Chen M.-X."/>
        </authorList>
    </citation>
    <scope>NUCLEOTIDE SEQUENCE [LARGE SCALE GENOMIC DNA]</scope>
    <source>
        <strain evidence="3">BL9</strain>
    </source>
</reference>
<dbReference type="InterPro" id="IPR036526">
    <property type="entry name" value="C-N_Hydrolase_sf"/>
</dbReference>
<dbReference type="RefSeq" id="WP_114705604.1">
    <property type="nucleotide sequence ID" value="NZ_QDKL01000001.1"/>
</dbReference>
<dbReference type="PANTHER" id="PTHR23088:SF27">
    <property type="entry name" value="DEAMINATED GLUTATHIONE AMIDASE"/>
    <property type="match status" value="1"/>
</dbReference>
<protein>
    <recommendedName>
        <fullName evidence="1">CN hydrolase domain-containing protein</fullName>
    </recommendedName>
</protein>
<proteinExistence type="predicted"/>
<dbReference type="PANTHER" id="PTHR23088">
    <property type="entry name" value="NITRILASE-RELATED"/>
    <property type="match status" value="1"/>
</dbReference>
<dbReference type="EMBL" id="QDKL01000001">
    <property type="protein sequence ID" value="RZF22660.1"/>
    <property type="molecule type" value="Genomic_DNA"/>
</dbReference>
<feature type="domain" description="CN hydrolase" evidence="1">
    <location>
        <begin position="2"/>
        <end position="256"/>
    </location>
</feature>